<organism evidence="7 9">
    <name type="scientific">Sphingobium rhizovicinum</name>
    <dbReference type="NCBI Taxonomy" id="432308"/>
    <lineage>
        <taxon>Bacteria</taxon>
        <taxon>Pseudomonadati</taxon>
        <taxon>Pseudomonadota</taxon>
        <taxon>Alphaproteobacteria</taxon>
        <taxon>Sphingomonadales</taxon>
        <taxon>Sphingomonadaceae</taxon>
        <taxon>Sphingobium</taxon>
    </lineage>
</organism>
<keyword evidence="4 6" id="KW-1133">Transmembrane helix</keyword>
<keyword evidence="5 6" id="KW-0472">Membrane</keyword>
<evidence type="ECO:0000313" key="7">
    <source>
        <dbReference type="EMBL" id="MFC3443762.1"/>
    </source>
</evidence>
<feature type="transmembrane region" description="Helical" evidence="6">
    <location>
        <begin position="162"/>
        <end position="188"/>
    </location>
</feature>
<gene>
    <name evidence="7" type="ORF">ACFOKF_21640</name>
    <name evidence="8" type="ORF">ACFOKF_22670</name>
</gene>
<feature type="transmembrane region" description="Helical" evidence="6">
    <location>
        <begin position="120"/>
        <end position="142"/>
    </location>
</feature>
<reference evidence="9" key="2">
    <citation type="journal article" date="2019" name="Int. J. Syst. Evol. Microbiol.">
        <title>The Global Catalogue of Microorganisms (GCM) 10K type strain sequencing project: providing services to taxonomists for standard genome sequencing and annotation.</title>
        <authorList>
            <consortium name="The Broad Institute Genomics Platform"/>
            <consortium name="The Broad Institute Genome Sequencing Center for Infectious Disease"/>
            <person name="Wu L."/>
            <person name="Ma J."/>
        </authorList>
    </citation>
    <scope>NUCLEOTIDE SEQUENCE [LARGE SCALE GENOMIC DNA]</scope>
    <source>
        <strain evidence="9">CCM 7491</strain>
    </source>
</reference>
<evidence type="ECO:0000256" key="2">
    <source>
        <dbReference type="ARBA" id="ARBA00022475"/>
    </source>
</evidence>
<keyword evidence="2" id="KW-1003">Cell membrane</keyword>
<reference evidence="7" key="3">
    <citation type="submission" date="2024-09" db="EMBL/GenBank/DDBJ databases">
        <authorList>
            <person name="Sun Q."/>
            <person name="Mori K."/>
        </authorList>
    </citation>
    <scope>NUCLEOTIDE SEQUENCE</scope>
    <source>
        <strain evidence="7">CCM 7491</strain>
    </source>
</reference>
<feature type="transmembrane region" description="Helical" evidence="6">
    <location>
        <begin position="60"/>
        <end position="78"/>
    </location>
</feature>
<sequence>MKRTSLISGLLLLPLGWIASAMGMTGHMVGHMMTVAIAAPLIAHGLSNTRVDPAACWPRIVSPMAMMLVELATVWFWHLPGLRAAAHSSWLVMAIEQACFLVAGLLLWSSVLHAPQRIAGIGALLLTSMHMTLLGALIGLAPRPLYTHHDTNFGLDALADQQFGGVVMLVIGGASYMIGGLVLLAGLLRAREDEPA</sequence>
<evidence type="ECO:0000256" key="5">
    <source>
        <dbReference type="ARBA" id="ARBA00023136"/>
    </source>
</evidence>
<evidence type="ECO:0000313" key="9">
    <source>
        <dbReference type="Proteomes" id="UP001595681"/>
    </source>
</evidence>
<evidence type="ECO:0000256" key="1">
    <source>
        <dbReference type="ARBA" id="ARBA00004651"/>
    </source>
</evidence>
<dbReference type="EMBL" id="JBHRVU010000005">
    <property type="protein sequence ID" value="MFC3443956.1"/>
    <property type="molecule type" value="Genomic_DNA"/>
</dbReference>
<keyword evidence="3 6" id="KW-0812">Transmembrane</keyword>
<dbReference type="Proteomes" id="UP001595681">
    <property type="component" value="Unassembled WGS sequence"/>
</dbReference>
<dbReference type="InterPro" id="IPR019108">
    <property type="entry name" value="Caa3_assmbl_CtaG-rel"/>
</dbReference>
<dbReference type="Pfam" id="PF09678">
    <property type="entry name" value="Caa3_CtaG"/>
    <property type="match status" value="1"/>
</dbReference>
<proteinExistence type="predicted"/>
<dbReference type="RefSeq" id="WP_380798629.1">
    <property type="nucleotide sequence ID" value="NZ_JBHRVU010000005.1"/>
</dbReference>
<feature type="transmembrane region" description="Helical" evidence="6">
    <location>
        <begin position="90"/>
        <end position="108"/>
    </location>
</feature>
<name>A0ABV7NN41_9SPHN</name>
<reference evidence="7" key="1">
    <citation type="journal article" date="2014" name="Int. J. Syst. Evol. Microbiol.">
        <title>Complete genome of a new Firmicutes species belonging to the dominant human colonic microbiota ('Ruminococcus bicirculans') reveals two chromosomes and a selective capacity to utilize plant glucans.</title>
        <authorList>
            <consortium name="NISC Comparative Sequencing Program"/>
            <person name="Wegmann U."/>
            <person name="Louis P."/>
            <person name="Goesmann A."/>
            <person name="Henrissat B."/>
            <person name="Duncan S.H."/>
            <person name="Flint H.J."/>
        </authorList>
    </citation>
    <scope>NUCLEOTIDE SEQUENCE</scope>
    <source>
        <strain evidence="7">CCM 7491</strain>
    </source>
</reference>
<evidence type="ECO:0000256" key="3">
    <source>
        <dbReference type="ARBA" id="ARBA00022692"/>
    </source>
</evidence>
<evidence type="ECO:0000313" key="8">
    <source>
        <dbReference type="EMBL" id="MFC3443956.1"/>
    </source>
</evidence>
<dbReference type="EMBL" id="JBHRVU010000005">
    <property type="protein sequence ID" value="MFC3443762.1"/>
    <property type="molecule type" value="Genomic_DNA"/>
</dbReference>
<protein>
    <submittedName>
        <fullName evidence="7">Cytochrome c oxidase assembly protein</fullName>
    </submittedName>
</protein>
<comment type="caution">
    <text evidence="7">The sequence shown here is derived from an EMBL/GenBank/DDBJ whole genome shotgun (WGS) entry which is preliminary data.</text>
</comment>
<feature type="transmembrane region" description="Helical" evidence="6">
    <location>
        <begin position="31"/>
        <end position="48"/>
    </location>
</feature>
<accession>A0ABV7NN41</accession>
<evidence type="ECO:0000256" key="4">
    <source>
        <dbReference type="ARBA" id="ARBA00022989"/>
    </source>
</evidence>
<keyword evidence="9" id="KW-1185">Reference proteome</keyword>
<comment type="subcellular location">
    <subcellularLocation>
        <location evidence="1">Cell membrane</location>
        <topology evidence="1">Multi-pass membrane protein</topology>
    </subcellularLocation>
</comment>
<evidence type="ECO:0000256" key="6">
    <source>
        <dbReference type="SAM" id="Phobius"/>
    </source>
</evidence>